<proteinExistence type="predicted"/>
<keyword evidence="1" id="KW-0812">Transmembrane</keyword>
<keyword evidence="1" id="KW-0472">Membrane</keyword>
<name>A0A9P8QL80_9HYPO</name>
<evidence type="ECO:0000256" key="1">
    <source>
        <dbReference type="SAM" id="Phobius"/>
    </source>
</evidence>
<evidence type="ECO:0000313" key="2">
    <source>
        <dbReference type="EMBL" id="KAH6607214.1"/>
    </source>
</evidence>
<reference evidence="2" key="1">
    <citation type="submission" date="2021-08" db="EMBL/GenBank/DDBJ databases">
        <title>Chromosome-Level Trichoderma cornu-damae using Hi-C Data.</title>
        <authorList>
            <person name="Kim C.S."/>
        </authorList>
    </citation>
    <scope>NUCLEOTIDE SEQUENCE</scope>
    <source>
        <strain evidence="2">KA19-0412C</strain>
    </source>
</reference>
<sequence>MTLLHTWAGRAVAWQPNGFCYQETCMMRRTLPTLAVPMLMLMLMLMLIQETARQDTGNGDNERARHFVY</sequence>
<evidence type="ECO:0000313" key="3">
    <source>
        <dbReference type="Proteomes" id="UP000827724"/>
    </source>
</evidence>
<protein>
    <submittedName>
        <fullName evidence="2">Uncharacterized protein</fullName>
    </submittedName>
</protein>
<gene>
    <name evidence="2" type="ORF">Trco_003527</name>
</gene>
<dbReference type="Proteomes" id="UP000827724">
    <property type="component" value="Unassembled WGS sequence"/>
</dbReference>
<keyword evidence="1" id="KW-1133">Transmembrane helix</keyword>
<dbReference type="AlphaFoldDB" id="A0A9P8QL80"/>
<organism evidence="2 3">
    <name type="scientific">Trichoderma cornu-damae</name>
    <dbReference type="NCBI Taxonomy" id="654480"/>
    <lineage>
        <taxon>Eukaryota</taxon>
        <taxon>Fungi</taxon>
        <taxon>Dikarya</taxon>
        <taxon>Ascomycota</taxon>
        <taxon>Pezizomycotina</taxon>
        <taxon>Sordariomycetes</taxon>
        <taxon>Hypocreomycetidae</taxon>
        <taxon>Hypocreales</taxon>
        <taxon>Hypocreaceae</taxon>
        <taxon>Trichoderma</taxon>
    </lineage>
</organism>
<dbReference type="EMBL" id="JAIWOZ010000003">
    <property type="protein sequence ID" value="KAH6607214.1"/>
    <property type="molecule type" value="Genomic_DNA"/>
</dbReference>
<comment type="caution">
    <text evidence="2">The sequence shown here is derived from an EMBL/GenBank/DDBJ whole genome shotgun (WGS) entry which is preliminary data.</text>
</comment>
<feature type="transmembrane region" description="Helical" evidence="1">
    <location>
        <begin position="31"/>
        <end position="48"/>
    </location>
</feature>
<keyword evidence="3" id="KW-1185">Reference proteome</keyword>
<accession>A0A9P8QL80</accession>